<comment type="caution">
    <text evidence="2">The sequence shown here is derived from an EMBL/GenBank/DDBJ whole genome shotgun (WGS) entry which is preliminary data.</text>
</comment>
<dbReference type="SUPFAM" id="SSF50494">
    <property type="entry name" value="Trypsin-like serine proteases"/>
    <property type="match status" value="1"/>
</dbReference>
<accession>A0AA35WAD6</accession>
<dbReference type="GO" id="GO:0006508">
    <property type="term" value="P:proteolysis"/>
    <property type="evidence" value="ECO:0007669"/>
    <property type="project" value="UniProtKB-KW"/>
</dbReference>
<dbReference type="PANTHER" id="PTHR22939">
    <property type="entry name" value="SERINE PROTEASE FAMILY S1C HTRA-RELATED"/>
    <property type="match status" value="1"/>
</dbReference>
<dbReference type="Proteomes" id="UP001174909">
    <property type="component" value="Unassembled WGS sequence"/>
</dbReference>
<name>A0AA35WAD6_GEOBA</name>
<proteinExistence type="inferred from homology"/>
<keyword evidence="3" id="KW-1185">Reference proteome</keyword>
<reference evidence="2" key="1">
    <citation type="submission" date="2023-03" db="EMBL/GenBank/DDBJ databases">
        <authorList>
            <person name="Steffen K."/>
            <person name="Cardenas P."/>
        </authorList>
    </citation>
    <scope>NUCLEOTIDE SEQUENCE</scope>
</reference>
<comment type="similarity">
    <text evidence="1">Belongs to the peptidase S1C family.</text>
</comment>
<dbReference type="InterPro" id="IPR001940">
    <property type="entry name" value="Peptidase_S1C"/>
</dbReference>
<evidence type="ECO:0000313" key="3">
    <source>
        <dbReference type="Proteomes" id="UP001174909"/>
    </source>
</evidence>
<dbReference type="GO" id="GO:0004252">
    <property type="term" value="F:serine-type endopeptidase activity"/>
    <property type="evidence" value="ECO:0007669"/>
    <property type="project" value="InterPro"/>
</dbReference>
<keyword evidence="2" id="KW-0378">Hydrolase</keyword>
<gene>
    <name evidence="2" type="ORF">GBAR_LOCUS5226</name>
</gene>
<dbReference type="PRINTS" id="PR00834">
    <property type="entry name" value="PROTEASES2C"/>
</dbReference>
<dbReference type="InterPro" id="IPR009003">
    <property type="entry name" value="Peptidase_S1_PA"/>
</dbReference>
<organism evidence="2 3">
    <name type="scientific">Geodia barretti</name>
    <name type="common">Barrett's horny sponge</name>
    <dbReference type="NCBI Taxonomy" id="519541"/>
    <lineage>
        <taxon>Eukaryota</taxon>
        <taxon>Metazoa</taxon>
        <taxon>Porifera</taxon>
        <taxon>Demospongiae</taxon>
        <taxon>Heteroscleromorpha</taxon>
        <taxon>Tetractinellida</taxon>
        <taxon>Astrophorina</taxon>
        <taxon>Geodiidae</taxon>
        <taxon>Geodia</taxon>
    </lineage>
</organism>
<dbReference type="EMBL" id="CASHTH010000782">
    <property type="protein sequence ID" value="CAI8007495.1"/>
    <property type="molecule type" value="Genomic_DNA"/>
</dbReference>
<dbReference type="AlphaFoldDB" id="A0AA35WAD6"/>
<dbReference type="PANTHER" id="PTHR22939:SF129">
    <property type="entry name" value="SERINE PROTEASE HTRA2, MITOCHONDRIAL"/>
    <property type="match status" value="1"/>
</dbReference>
<sequence>MFFDFTDEGAGTGVVIRPDGYIVTNFHVIQGANDIQVTLSNGKTYDAKIVGHDIITDLAVVKIDDENLATITMGDSDAIHVGDWVVALGNALALKGGPTVTLGIVSARGRTLSTERGDLYDLIQTDAAINDGNSGGPLINLRGEVVGINTAIIRRAQGIGFAISSTAAKPIIQSLIEHGRVVRPLIGLTGADVTPARANQLGLNVDEGIIVTRMTLDGPAYVGRHPRGRCHHKAQRHPHL</sequence>
<protein>
    <submittedName>
        <fullName evidence="2">Serine protease HtrA</fullName>
    </submittedName>
</protein>
<dbReference type="Gene3D" id="2.40.10.120">
    <property type="match status" value="1"/>
</dbReference>
<dbReference type="Pfam" id="PF13365">
    <property type="entry name" value="Trypsin_2"/>
    <property type="match status" value="1"/>
</dbReference>
<evidence type="ECO:0000256" key="1">
    <source>
        <dbReference type="ARBA" id="ARBA00010541"/>
    </source>
</evidence>
<keyword evidence="2" id="KW-0645">Protease</keyword>
<evidence type="ECO:0000313" key="2">
    <source>
        <dbReference type="EMBL" id="CAI8007495.1"/>
    </source>
</evidence>